<dbReference type="Proteomes" id="UP001501576">
    <property type="component" value="Unassembled WGS sequence"/>
</dbReference>
<reference evidence="2" key="1">
    <citation type="journal article" date="2019" name="Int. J. Syst. Evol. Microbiol.">
        <title>The Global Catalogue of Microorganisms (GCM) 10K type strain sequencing project: providing services to taxonomists for standard genome sequencing and annotation.</title>
        <authorList>
            <consortium name="The Broad Institute Genomics Platform"/>
            <consortium name="The Broad Institute Genome Sequencing Center for Infectious Disease"/>
            <person name="Wu L."/>
            <person name="Ma J."/>
        </authorList>
    </citation>
    <scope>NUCLEOTIDE SEQUENCE [LARGE SCALE GENOMIC DNA]</scope>
    <source>
        <strain evidence="2">JCM 5052</strain>
    </source>
</reference>
<accession>A0ABP3PUZ2</accession>
<sequence>MTPTSDAVSWAVAAGASAQGVRTDWQAGRATEVPIGSLWHVLRVTGTTGRDALTRLQARGEPLGPVLEVPMRFTIEFLVPRCAAAATWPPLLGTRWIEHGIIRCPGPERTRSAGRRSACGRRWIVPPVPAVIPVTDADALCEAVTAALVHQAERWISKVRSHPLV</sequence>
<comment type="caution">
    <text evidence="1">The sequence shown here is derived from an EMBL/GenBank/DDBJ whole genome shotgun (WGS) entry which is preliminary data.</text>
</comment>
<evidence type="ECO:0000313" key="2">
    <source>
        <dbReference type="Proteomes" id="UP001501576"/>
    </source>
</evidence>
<keyword evidence="2" id="KW-1185">Reference proteome</keyword>
<organism evidence="1 2">
    <name type="scientific">Streptomyces mordarskii</name>
    <dbReference type="NCBI Taxonomy" id="1226758"/>
    <lineage>
        <taxon>Bacteria</taxon>
        <taxon>Bacillati</taxon>
        <taxon>Actinomycetota</taxon>
        <taxon>Actinomycetes</taxon>
        <taxon>Kitasatosporales</taxon>
        <taxon>Streptomycetaceae</taxon>
        <taxon>Streptomyces</taxon>
    </lineage>
</organism>
<protein>
    <submittedName>
        <fullName evidence="1">Uncharacterized protein</fullName>
    </submittedName>
</protein>
<name>A0ABP3PUZ2_9ACTN</name>
<dbReference type="EMBL" id="BAAABZ010000098">
    <property type="protein sequence ID" value="GAA0574491.1"/>
    <property type="molecule type" value="Genomic_DNA"/>
</dbReference>
<gene>
    <name evidence="1" type="ORF">GCM10010390_91810</name>
</gene>
<proteinExistence type="predicted"/>
<dbReference type="RefSeq" id="WP_346161705.1">
    <property type="nucleotide sequence ID" value="NZ_BAAABZ010000098.1"/>
</dbReference>
<evidence type="ECO:0000313" key="1">
    <source>
        <dbReference type="EMBL" id="GAA0574491.1"/>
    </source>
</evidence>